<keyword evidence="4" id="KW-1185">Reference proteome</keyword>
<dbReference type="EMBL" id="JAEFBK010000001">
    <property type="protein sequence ID" value="KAG7645774.1"/>
    <property type="molecule type" value="Genomic_DNA"/>
</dbReference>
<dbReference type="Pfam" id="PF14392">
    <property type="entry name" value="zf-CCHC_4"/>
    <property type="match status" value="1"/>
</dbReference>
<gene>
    <name evidence="3" type="ORF">ISN45_At01g009780</name>
</gene>
<proteinExistence type="predicted"/>
<dbReference type="Pfam" id="PF14111">
    <property type="entry name" value="DUF4283"/>
    <property type="match status" value="1"/>
</dbReference>
<dbReference type="InterPro" id="IPR005135">
    <property type="entry name" value="Endo/exonuclease/phosphatase"/>
</dbReference>
<dbReference type="CDD" id="cd01650">
    <property type="entry name" value="RT_nLTR_like"/>
    <property type="match status" value="1"/>
</dbReference>
<dbReference type="InterPro" id="IPR057207">
    <property type="entry name" value="FBXL15_LRR"/>
</dbReference>
<dbReference type="InterPro" id="IPR026960">
    <property type="entry name" value="RVT-Znf"/>
</dbReference>
<dbReference type="Pfam" id="PF00078">
    <property type="entry name" value="RVT_1"/>
    <property type="match status" value="1"/>
</dbReference>
<dbReference type="Proteomes" id="UP000694240">
    <property type="component" value="Chromosome 1"/>
</dbReference>
<dbReference type="Pfam" id="PF13966">
    <property type="entry name" value="zf-RVT"/>
    <property type="match status" value="1"/>
</dbReference>
<sequence length="2145" mass="241991">MSSAMDRALMEMSLEEKDEPFDMPDMPEYMSCERNKLSLIGRVLNPACQPMKHLIRNMPRKWEKEGRVKGVALTSERFQFIFDSKHDLEEVLAKGVQTFNEWAIVVDRWYEKPPDDYLRFMFIWVQIWNIPVNYYTEKAITSLGELIGEVREVVFNPDQSQIQEFVRVKVLFDVSRPLRKSKIVNLRNGETATVKFHYERIQKRCYECQRLTHEKDVCPILVKARQDQAAACRKGQVIPKPPPTPVLSESDPLFGVLKESQVGIDPNTGRPRIAQEVLEGMRQYLRVANEEEKLIRVDRVIQSVREAEKDPFTQKSVLRLEALLVVHHDLSKEKGIVFGYDHEIPSSSGDKNKMVVSSSITASPSTARDWLVEAEPSLSITEAGNFLALSQPFPDSSTVYRPGFFETGAITGTTLKKVKQRNRPPKHARKPKPRVPSSGVQFPSLVEGSVVGTKDKRKAVDKGQSTAKFTKLNPEMVVPIEGPLMEMRRSHFPEVLFLMETKNCSNVVVDLQEWLGYDRVFTVNPIGLSGGLALLWKQGVDIQIKYADKNLIDFQIQFGSFDFFVSCVYGDPAFSSRPNVWEKIKRIGIQRKEPWCMLGDFNAILHNGEKIGGPRKGDSSFLPFKEMLEVCDMLELPSTGNPFTWGGRRGDLYIQSRLDKCFGNKNWYRHFPVSNQEFLDKRGSDHRPVLVRLSSTKEMNRGSFRFDKRMFNKPRVEETIFNAWSGNEGPTVLKKLKKCRKALSKWKQENNFNSQTKILQARAALETEQSSVFPRLLVVNSLKEDLCKANHEEETFWSQKSRAKWMHSGDKNSSFFHASVKDNRGKQHIDQLLDVNGIMHKDEVSKGSIAEAYFKELFTSSDHSNFQELFSDFPKKGSSAPGADGFTGFFFQKYWSILGDQVTAEIQQFFRTGNFPRDWNFTQLCLLPKKKKPDKMSDLRPISLCSVLYKIVFKILVRRLQPFLPELVSSNQSAFVSERLISDNILIAHEVVHSLRTHKKVSKEFIAIKSDMSKAFDRVEWNYVRALLEALGFHQKWVQWIMFTITSVSFTVLLNDKAHGHITPSRGLTQGDPLSPFLFILCSEGLTHLMNRAENQGLISGIRFSPDGPAIHHLLFADDSLFMCKADKEEILVLKNIFKVYGDATGQRINFDKSSITFGSCVEADIKKWTQDELGIVNEGGAGSYLGLPECFSGSKVQMLDYIKDKLQTRLTGWFARTLSMGGKEILLKAVALAMPGGLGFRDIESFNQALLAKQAWRLLQHPGCLFARFFKSRYFEEDDFLEADIGIRPSFAWRSICHGRELLIKGLRTEVGNGNSLNVWMDPWIHDNGPRLPLQRHFSVNLSLKVSDLIDLEGRCWLLVNSGYWLAFQSNKPELISEACLQPSTNALKERVWSTKTAPKIKMFLWRILCAALPVADQIIRRGMSIDSRCQSCGSEGESINHVLFTCSIARQVWALSGVPSPELGLQDGSIFANIHYLFELQGRDCIPLHIRRSWPWILWRLWKNRNKLFFEGSIFCPLISMEKIIDDTAEWFLANTQTQNIVNEEVRLSTPSAIGWEPPDSGWVKCNIGAAWSGKKRLGGGAWVLRNDLGEVLLHSRKAFSDQCTKKDVLSRCVNWAVESLHSHKITKVLFAFEPGDLSSAFKRPKAWPSFAYQVSELNHFLGKIGDWKVMEEKVAANKGASLIAQSVVRDIMTQNWLLGQTTRVLSEKTGAVLARDSEMVRREWRADARTPRFFIDSEESIDEDALAVAETEDGGSFFLDTLGQIRRNLPPVLPKLLDLSLRGVAENSHALSSLRLVPDDLKSRVASMVPRLSKIDANFVKVLIEGSPAEVIVKDCSSLEENDVKDILSACDGDNLQVLILYFCGQAHTDSLLSISANRFPVLSSLSLRGAFRLTDNALDSISKSAPSLELIDLSECSMLTSHAMEILVINFGATLRGLDIEGCDINLSQVSDVVQNFKCLQYFSIAGNESVDDAFVVTFLNVCGSKLLGLSLARCENVSDVSIQAIGAYCANLGALDLWGVVKLTDMALKYISVCSSLCVLKLGSTNFSDQAIATFLEEGPGPSLQQLCLHKIREVAKKTATTLSKSCKRLWFLDMSWCQKISGEDVSKILVGCPSLSHLRGFGCKKVLRKALEAAKVIKS</sequence>
<protein>
    <submittedName>
        <fullName evidence="3">Zinc knuckle CX2CX4HX4C</fullName>
    </submittedName>
</protein>
<dbReference type="InterPro" id="IPR025558">
    <property type="entry name" value="DUF4283"/>
</dbReference>
<reference evidence="3 4" key="1">
    <citation type="submission" date="2020-12" db="EMBL/GenBank/DDBJ databases">
        <title>Concerted genomic and epigenomic changes stabilize Arabidopsis allopolyploids.</title>
        <authorList>
            <person name="Chen Z."/>
        </authorList>
    </citation>
    <scope>NUCLEOTIDE SEQUENCE [LARGE SCALE GENOMIC DNA]</scope>
    <source>
        <strain evidence="3">Allo738</strain>
        <tissue evidence="3">Leaf</tissue>
    </source>
</reference>
<dbReference type="InterPro" id="IPR006553">
    <property type="entry name" value="Leu-rich_rpt_Cys-con_subtyp"/>
</dbReference>
<dbReference type="InterPro" id="IPR025836">
    <property type="entry name" value="Zn_knuckle_CX2CX4HX4C"/>
</dbReference>
<dbReference type="PANTHER" id="PTHR46890">
    <property type="entry name" value="NON-LTR RETROLELEMENT REVERSE TRANSCRIPTASE-LIKE PROTEIN-RELATED"/>
    <property type="match status" value="1"/>
</dbReference>
<comment type="caution">
    <text evidence="3">The sequence shown here is derived from an EMBL/GenBank/DDBJ whole genome shotgun (WGS) entry which is preliminary data.</text>
</comment>
<dbReference type="InterPro" id="IPR052343">
    <property type="entry name" value="Retrotransposon-Effector_Assoc"/>
</dbReference>
<organism evidence="3 4">
    <name type="scientific">Arabidopsis thaliana x Arabidopsis arenosa</name>
    <dbReference type="NCBI Taxonomy" id="1240361"/>
    <lineage>
        <taxon>Eukaryota</taxon>
        <taxon>Viridiplantae</taxon>
        <taxon>Streptophyta</taxon>
        <taxon>Embryophyta</taxon>
        <taxon>Tracheophyta</taxon>
        <taxon>Spermatophyta</taxon>
        <taxon>Magnoliopsida</taxon>
        <taxon>eudicotyledons</taxon>
        <taxon>Gunneridae</taxon>
        <taxon>Pentapetalae</taxon>
        <taxon>rosids</taxon>
        <taxon>malvids</taxon>
        <taxon>Brassicales</taxon>
        <taxon>Brassicaceae</taxon>
        <taxon>Camelineae</taxon>
        <taxon>Arabidopsis</taxon>
    </lineage>
</organism>
<dbReference type="PROSITE" id="PS50878">
    <property type="entry name" value="RT_POL"/>
    <property type="match status" value="1"/>
</dbReference>
<evidence type="ECO:0000313" key="4">
    <source>
        <dbReference type="Proteomes" id="UP000694240"/>
    </source>
</evidence>
<name>A0A8T2GE72_9BRAS</name>
<evidence type="ECO:0000256" key="1">
    <source>
        <dbReference type="SAM" id="MobiDB-lite"/>
    </source>
</evidence>
<dbReference type="SMART" id="SM00367">
    <property type="entry name" value="LRR_CC"/>
    <property type="match status" value="5"/>
</dbReference>
<dbReference type="PANTHER" id="PTHR46890:SF48">
    <property type="entry name" value="RNA-DIRECTED DNA POLYMERASE"/>
    <property type="match status" value="1"/>
</dbReference>
<accession>A0A8T2GE72</accession>
<feature type="region of interest" description="Disordered" evidence="1">
    <location>
        <begin position="417"/>
        <end position="440"/>
    </location>
</feature>
<dbReference type="InterPro" id="IPR000477">
    <property type="entry name" value="RT_dom"/>
</dbReference>
<dbReference type="Pfam" id="PF25372">
    <property type="entry name" value="DUF7885"/>
    <property type="match status" value="1"/>
</dbReference>
<dbReference type="Pfam" id="PF03372">
    <property type="entry name" value="Exo_endo_phos"/>
    <property type="match status" value="1"/>
</dbReference>
<dbReference type="GO" id="GO:0003824">
    <property type="term" value="F:catalytic activity"/>
    <property type="evidence" value="ECO:0007669"/>
    <property type="project" value="InterPro"/>
</dbReference>
<feature type="domain" description="Reverse transcriptase" evidence="2">
    <location>
        <begin position="908"/>
        <end position="1178"/>
    </location>
</feature>
<feature type="compositionally biased region" description="Basic residues" evidence="1">
    <location>
        <begin position="417"/>
        <end position="433"/>
    </location>
</feature>
<evidence type="ECO:0000313" key="3">
    <source>
        <dbReference type="EMBL" id="KAG7645774.1"/>
    </source>
</evidence>
<evidence type="ECO:0000259" key="2">
    <source>
        <dbReference type="PROSITE" id="PS50878"/>
    </source>
</evidence>